<dbReference type="AlphaFoldDB" id="I0YM70"/>
<evidence type="ECO:0000313" key="1">
    <source>
        <dbReference type="EMBL" id="EIE19489.1"/>
    </source>
</evidence>
<dbReference type="GeneID" id="17037457"/>
<organism evidence="1 2">
    <name type="scientific">Coccomyxa subellipsoidea (strain C-169)</name>
    <name type="common">Green microalga</name>
    <dbReference type="NCBI Taxonomy" id="574566"/>
    <lineage>
        <taxon>Eukaryota</taxon>
        <taxon>Viridiplantae</taxon>
        <taxon>Chlorophyta</taxon>
        <taxon>core chlorophytes</taxon>
        <taxon>Trebouxiophyceae</taxon>
        <taxon>Trebouxiophyceae incertae sedis</taxon>
        <taxon>Coccomyxaceae</taxon>
        <taxon>Coccomyxa</taxon>
        <taxon>Coccomyxa subellipsoidea</taxon>
    </lineage>
</organism>
<sequence>MAAMSPGTRPLPSSSCPFLCSVSTTALQQRSLPTSSAPLLAQPRKETAAAASLGGQPGARHSFSAVVIADAINSL</sequence>
<keyword evidence="2" id="KW-1185">Reference proteome</keyword>
<dbReference type="EMBL" id="AGSI01000019">
    <property type="protein sequence ID" value="EIE19489.1"/>
    <property type="molecule type" value="Genomic_DNA"/>
</dbReference>
<proteinExistence type="predicted"/>
<dbReference type="Proteomes" id="UP000007264">
    <property type="component" value="Unassembled WGS sequence"/>
</dbReference>
<comment type="caution">
    <text evidence="1">The sequence shown here is derived from an EMBL/GenBank/DDBJ whole genome shotgun (WGS) entry which is preliminary data.</text>
</comment>
<reference evidence="1 2" key="1">
    <citation type="journal article" date="2012" name="Genome Biol.">
        <title>The genome of the polar eukaryotic microalga coccomyxa subellipsoidea reveals traits of cold adaptation.</title>
        <authorList>
            <person name="Blanc G."/>
            <person name="Agarkova I."/>
            <person name="Grimwood J."/>
            <person name="Kuo A."/>
            <person name="Brueggeman A."/>
            <person name="Dunigan D."/>
            <person name="Gurnon J."/>
            <person name="Ladunga I."/>
            <person name="Lindquist E."/>
            <person name="Lucas S."/>
            <person name="Pangilinan J."/>
            <person name="Proschold T."/>
            <person name="Salamov A."/>
            <person name="Schmutz J."/>
            <person name="Weeks D."/>
            <person name="Yamada T."/>
            <person name="Claverie J.M."/>
            <person name="Grigoriev I."/>
            <person name="Van Etten J."/>
            <person name="Lomsadze A."/>
            <person name="Borodovsky M."/>
        </authorList>
    </citation>
    <scope>NUCLEOTIDE SEQUENCE [LARGE SCALE GENOMIC DNA]</scope>
    <source>
        <strain evidence="1 2">C-169</strain>
    </source>
</reference>
<evidence type="ECO:0000313" key="2">
    <source>
        <dbReference type="Proteomes" id="UP000007264"/>
    </source>
</evidence>
<accession>I0YM70</accession>
<name>I0YM70_COCSC</name>
<dbReference type="KEGG" id="csl:COCSUDRAFT_34327"/>
<dbReference type="RefSeq" id="XP_005644033.1">
    <property type="nucleotide sequence ID" value="XM_005643976.1"/>
</dbReference>
<gene>
    <name evidence="1" type="ORF">COCSUDRAFT_34327</name>
</gene>
<protein>
    <submittedName>
        <fullName evidence="1">Uncharacterized protein</fullName>
    </submittedName>
</protein>